<comment type="caution">
    <text evidence="1">The sequence shown here is derived from an EMBL/GenBank/DDBJ whole genome shotgun (WGS) entry which is preliminary data.</text>
</comment>
<dbReference type="AlphaFoldDB" id="A0AAD7ULG6"/>
<organism evidence="1 2">
    <name type="scientific">Chrysophaeum taylorii</name>
    <dbReference type="NCBI Taxonomy" id="2483200"/>
    <lineage>
        <taxon>Eukaryota</taxon>
        <taxon>Sar</taxon>
        <taxon>Stramenopiles</taxon>
        <taxon>Ochrophyta</taxon>
        <taxon>Pelagophyceae</taxon>
        <taxon>Pelagomonadales</taxon>
        <taxon>Pelagomonadaceae</taxon>
        <taxon>Chrysophaeum</taxon>
    </lineage>
</organism>
<name>A0AAD7ULG6_9STRA</name>
<keyword evidence="2" id="KW-1185">Reference proteome</keyword>
<evidence type="ECO:0000313" key="2">
    <source>
        <dbReference type="Proteomes" id="UP001230188"/>
    </source>
</evidence>
<evidence type="ECO:0000313" key="1">
    <source>
        <dbReference type="EMBL" id="KAJ8610848.1"/>
    </source>
</evidence>
<dbReference type="EMBL" id="JAQMWT010000093">
    <property type="protein sequence ID" value="KAJ8610848.1"/>
    <property type="molecule type" value="Genomic_DNA"/>
</dbReference>
<evidence type="ECO:0008006" key="3">
    <source>
        <dbReference type="Google" id="ProtNLM"/>
    </source>
</evidence>
<reference evidence="1" key="1">
    <citation type="submission" date="2023-01" db="EMBL/GenBank/DDBJ databases">
        <title>Metagenome sequencing of chrysophaentin producing Chrysophaeum taylorii.</title>
        <authorList>
            <person name="Davison J."/>
            <person name="Bewley C."/>
        </authorList>
    </citation>
    <scope>NUCLEOTIDE SEQUENCE</scope>
    <source>
        <strain evidence="1">NIES-1699</strain>
    </source>
</reference>
<proteinExistence type="predicted"/>
<protein>
    <recommendedName>
        <fullName evidence="3">Sulfotransferase</fullName>
    </recommendedName>
</protein>
<gene>
    <name evidence="1" type="ORF">CTAYLR_006468</name>
</gene>
<accession>A0AAD7ULG6</accession>
<dbReference type="Proteomes" id="UP001230188">
    <property type="component" value="Unassembled WGS sequence"/>
</dbReference>
<sequence>MDAEAPARRAGVEAAARDLVAAAGDRVVFALNTLGGLNDAAMATLRATGTEPPWTQGEGMLSYPNWWSSPNKAVQMPSLLAMSDSLFAARGPATPQLRVVLTTRSATAIVASVCEKRNFGREVGGCATEVSMLVLGAAALTAQISALPPPPAAVCQHFEFEHLQGGDAATLDRLARFLRLDDDNLANLARRVNSKAHSTPSSAGRKLGAAWRAALASDLSRGQETLIRTCVNHGGERRGSTSR</sequence>